<accession>A0A4R2GVX7</accession>
<reference evidence="1 2" key="1">
    <citation type="journal article" date="2015" name="Stand. Genomic Sci.">
        <title>Genomic Encyclopedia of Bacterial and Archaeal Type Strains, Phase III: the genomes of soil and plant-associated and newly described type strains.</title>
        <authorList>
            <person name="Whitman W.B."/>
            <person name="Woyke T."/>
            <person name="Klenk H.P."/>
            <person name="Zhou Y."/>
            <person name="Lilburn T.G."/>
            <person name="Beck B.J."/>
            <person name="De Vos P."/>
            <person name="Vandamme P."/>
            <person name="Eisen J.A."/>
            <person name="Garrity G."/>
            <person name="Hugenholtz P."/>
            <person name="Kyrpides N.C."/>
        </authorList>
    </citation>
    <scope>NUCLEOTIDE SEQUENCE [LARGE SCALE GENOMIC DNA]</scope>
    <source>
        <strain evidence="1 2">VKM Ac-2572</strain>
    </source>
</reference>
<organism evidence="1 2">
    <name type="scientific">Kribbella steppae</name>
    <dbReference type="NCBI Taxonomy" id="2512223"/>
    <lineage>
        <taxon>Bacteria</taxon>
        <taxon>Bacillati</taxon>
        <taxon>Actinomycetota</taxon>
        <taxon>Actinomycetes</taxon>
        <taxon>Propionibacteriales</taxon>
        <taxon>Kribbellaceae</taxon>
        <taxon>Kribbella</taxon>
    </lineage>
</organism>
<dbReference type="Proteomes" id="UP000294508">
    <property type="component" value="Unassembled WGS sequence"/>
</dbReference>
<evidence type="ECO:0000313" key="2">
    <source>
        <dbReference type="Proteomes" id="UP000294508"/>
    </source>
</evidence>
<dbReference type="RefSeq" id="WP_132216356.1">
    <property type="nucleotide sequence ID" value="NZ_SLWN01000024.1"/>
</dbReference>
<dbReference type="OrthoDB" id="4946418at2"/>
<dbReference type="AlphaFoldDB" id="A0A4R2GVX7"/>
<name>A0A4R2GVX7_9ACTN</name>
<proteinExistence type="predicted"/>
<keyword evidence="2" id="KW-1185">Reference proteome</keyword>
<gene>
    <name evidence="1" type="ORF">EV652_12418</name>
</gene>
<sequence>MTITPQESEVRNWATSFLPPASSPGQSLTLRTPGYVEIKPHTLSGIRSGLAQLGARLEKANLQSGVLATYVGTDSRGNPLSKGVAKYLRVYAVVVNAKPKPTLAAYNQPGRWHYLGFTKLEPTMSHPPVDHAPAFGWAVEPVVQQRVKLAVALATPQRKWTTAGGPAPGPDMTYSELADFYRELARELRDPLYAELASELEAMADREVA</sequence>
<evidence type="ECO:0000313" key="1">
    <source>
        <dbReference type="EMBL" id="TCO14326.1"/>
    </source>
</evidence>
<dbReference type="EMBL" id="SLWN01000024">
    <property type="protein sequence ID" value="TCO14326.1"/>
    <property type="molecule type" value="Genomic_DNA"/>
</dbReference>
<comment type="caution">
    <text evidence="1">The sequence shown here is derived from an EMBL/GenBank/DDBJ whole genome shotgun (WGS) entry which is preliminary data.</text>
</comment>
<protein>
    <submittedName>
        <fullName evidence="1">Uncharacterized protein</fullName>
    </submittedName>
</protein>